<feature type="transmembrane region" description="Helical" evidence="10">
    <location>
        <begin position="151"/>
        <end position="172"/>
    </location>
</feature>
<evidence type="ECO:0000313" key="12">
    <source>
        <dbReference type="EMBL" id="KAJ7330176.1"/>
    </source>
</evidence>
<keyword evidence="2 8" id="KW-0812">Transmembrane</keyword>
<dbReference type="InterPro" id="IPR000276">
    <property type="entry name" value="GPCR_Rhodpsn"/>
</dbReference>
<evidence type="ECO:0000256" key="8">
    <source>
        <dbReference type="RuleBase" id="RU000688"/>
    </source>
</evidence>
<accession>A0A9W9YAH9</accession>
<dbReference type="AlphaFoldDB" id="A0A9W9YAH9"/>
<evidence type="ECO:0000256" key="10">
    <source>
        <dbReference type="SAM" id="Phobius"/>
    </source>
</evidence>
<dbReference type="InterPro" id="IPR017452">
    <property type="entry name" value="GPCR_Rhodpsn_7TM"/>
</dbReference>
<dbReference type="GO" id="GO:0005886">
    <property type="term" value="C:plasma membrane"/>
    <property type="evidence" value="ECO:0007669"/>
    <property type="project" value="TreeGrafter"/>
</dbReference>
<dbReference type="GO" id="GO:0004930">
    <property type="term" value="F:G protein-coupled receptor activity"/>
    <property type="evidence" value="ECO:0007669"/>
    <property type="project" value="UniProtKB-KW"/>
</dbReference>
<reference evidence="12" key="1">
    <citation type="submission" date="2023-01" db="EMBL/GenBank/DDBJ databases">
        <title>Genome assembly of the deep-sea coral Lophelia pertusa.</title>
        <authorList>
            <person name="Herrera S."/>
            <person name="Cordes E."/>
        </authorList>
    </citation>
    <scope>NUCLEOTIDE SEQUENCE</scope>
    <source>
        <strain evidence="12">USNM1676648</strain>
        <tissue evidence="12">Polyp</tissue>
    </source>
</reference>
<sequence length="401" mass="45247">MASYKAADVNVSTNASEKTSSSNNTEPTNTELSWELLTVIQITCYSIIIVAGTIGNLMLILHLAFKRHRKTSQYFILNLATVDLLTCALSIPFDISLLVLGGWPFGPVMCRLVYPLQTLFMAVSVSTLLCMALERYRAIIHPLKPKIPGRVIILVIFLIWVISTGLVSPYAAALKMTDGECVENWPNNDPNYPKAFTLCVFLILYLSPLCVITAAYARVGVRLRVHSQKAELLVGAHSGKSRSTAKNRTRQNIRIVKFFVLVVVAFALCLLPFQVMWMWSDFGNGQKWKHFYTFLTFANVMVYANSAVNPYIFGALARRYSSCRCFHERKKKAHHFTRNKFPFYGFLGKRRSSTVNRKSVTSPLGSCTSNRSTSPINKENERKEQLCPEKNFIKVELESTV</sequence>
<feature type="transmembrane region" description="Helical" evidence="10">
    <location>
        <begin position="258"/>
        <end position="279"/>
    </location>
</feature>
<feature type="transmembrane region" description="Helical" evidence="10">
    <location>
        <begin position="39"/>
        <end position="63"/>
    </location>
</feature>
<keyword evidence="13" id="KW-1185">Reference proteome</keyword>
<dbReference type="OrthoDB" id="9046662at2759"/>
<dbReference type="PANTHER" id="PTHR45695">
    <property type="entry name" value="LEUCOKININ RECEPTOR-RELATED"/>
    <property type="match status" value="1"/>
</dbReference>
<keyword evidence="5 10" id="KW-0472">Membrane</keyword>
<dbReference type="Gene3D" id="1.20.1070.10">
    <property type="entry name" value="Rhodopsin 7-helix transmembrane proteins"/>
    <property type="match status" value="1"/>
</dbReference>
<dbReference type="CDD" id="cd00637">
    <property type="entry name" value="7tm_classA_rhodopsin-like"/>
    <property type="match status" value="1"/>
</dbReference>
<organism evidence="12 13">
    <name type="scientific">Desmophyllum pertusum</name>
    <dbReference type="NCBI Taxonomy" id="174260"/>
    <lineage>
        <taxon>Eukaryota</taxon>
        <taxon>Metazoa</taxon>
        <taxon>Cnidaria</taxon>
        <taxon>Anthozoa</taxon>
        <taxon>Hexacorallia</taxon>
        <taxon>Scleractinia</taxon>
        <taxon>Caryophylliina</taxon>
        <taxon>Caryophylliidae</taxon>
        <taxon>Desmophyllum</taxon>
    </lineage>
</organism>
<gene>
    <name evidence="12" type="ORF">OS493_022696</name>
</gene>
<evidence type="ECO:0000256" key="2">
    <source>
        <dbReference type="ARBA" id="ARBA00022692"/>
    </source>
</evidence>
<dbReference type="PROSITE" id="PS00237">
    <property type="entry name" value="G_PROTEIN_RECEP_F1_1"/>
    <property type="match status" value="1"/>
</dbReference>
<keyword evidence="7 8" id="KW-0807">Transducer</keyword>
<evidence type="ECO:0000256" key="1">
    <source>
        <dbReference type="ARBA" id="ARBA00004141"/>
    </source>
</evidence>
<dbReference type="Pfam" id="PF00001">
    <property type="entry name" value="7tm_1"/>
    <property type="match status" value="1"/>
</dbReference>
<feature type="compositionally biased region" description="Polar residues" evidence="9">
    <location>
        <begin position="357"/>
        <end position="377"/>
    </location>
</feature>
<evidence type="ECO:0000259" key="11">
    <source>
        <dbReference type="PROSITE" id="PS50262"/>
    </source>
</evidence>
<comment type="subcellular location">
    <subcellularLocation>
        <location evidence="1">Membrane</location>
        <topology evidence="1">Multi-pass membrane protein</topology>
    </subcellularLocation>
</comment>
<evidence type="ECO:0000256" key="3">
    <source>
        <dbReference type="ARBA" id="ARBA00022989"/>
    </source>
</evidence>
<evidence type="ECO:0000256" key="7">
    <source>
        <dbReference type="ARBA" id="ARBA00023224"/>
    </source>
</evidence>
<feature type="transmembrane region" description="Helical" evidence="10">
    <location>
        <begin position="75"/>
        <end position="100"/>
    </location>
</feature>
<dbReference type="PROSITE" id="PS50262">
    <property type="entry name" value="G_PROTEIN_RECEP_F1_2"/>
    <property type="match status" value="1"/>
</dbReference>
<comment type="similarity">
    <text evidence="8">Belongs to the G-protein coupled receptor 1 family.</text>
</comment>
<comment type="caution">
    <text evidence="12">The sequence shown here is derived from an EMBL/GenBank/DDBJ whole genome shotgun (WGS) entry which is preliminary data.</text>
</comment>
<feature type="compositionally biased region" description="Low complexity" evidence="9">
    <location>
        <begin position="12"/>
        <end position="28"/>
    </location>
</feature>
<keyword evidence="6 8" id="KW-0675">Receptor</keyword>
<dbReference type="PRINTS" id="PR00237">
    <property type="entry name" value="GPCRRHODOPSN"/>
</dbReference>
<evidence type="ECO:0000256" key="4">
    <source>
        <dbReference type="ARBA" id="ARBA00023040"/>
    </source>
</evidence>
<feature type="transmembrane region" description="Helical" evidence="10">
    <location>
        <begin position="291"/>
        <end position="312"/>
    </location>
</feature>
<dbReference type="SUPFAM" id="SSF81321">
    <property type="entry name" value="Family A G protein-coupled receptor-like"/>
    <property type="match status" value="1"/>
</dbReference>
<proteinExistence type="inferred from homology"/>
<evidence type="ECO:0000256" key="9">
    <source>
        <dbReference type="SAM" id="MobiDB-lite"/>
    </source>
</evidence>
<evidence type="ECO:0000256" key="6">
    <source>
        <dbReference type="ARBA" id="ARBA00023170"/>
    </source>
</evidence>
<protein>
    <recommendedName>
        <fullName evidence="11">G-protein coupled receptors family 1 profile domain-containing protein</fullName>
    </recommendedName>
</protein>
<dbReference type="EMBL" id="MU827793">
    <property type="protein sequence ID" value="KAJ7330176.1"/>
    <property type="molecule type" value="Genomic_DNA"/>
</dbReference>
<name>A0A9W9YAH9_9CNID</name>
<feature type="transmembrane region" description="Helical" evidence="10">
    <location>
        <begin position="192"/>
        <end position="217"/>
    </location>
</feature>
<keyword evidence="3 10" id="KW-1133">Transmembrane helix</keyword>
<feature type="transmembrane region" description="Helical" evidence="10">
    <location>
        <begin position="112"/>
        <end position="131"/>
    </location>
</feature>
<evidence type="ECO:0000313" key="13">
    <source>
        <dbReference type="Proteomes" id="UP001163046"/>
    </source>
</evidence>
<keyword evidence="4 8" id="KW-0297">G-protein coupled receptor</keyword>
<evidence type="ECO:0000256" key="5">
    <source>
        <dbReference type="ARBA" id="ARBA00023136"/>
    </source>
</evidence>
<feature type="region of interest" description="Disordered" evidence="9">
    <location>
        <begin position="1"/>
        <end position="28"/>
    </location>
</feature>
<dbReference type="PANTHER" id="PTHR45695:SF9">
    <property type="entry name" value="LEUCOKININ RECEPTOR"/>
    <property type="match status" value="1"/>
</dbReference>
<feature type="region of interest" description="Disordered" evidence="9">
    <location>
        <begin position="357"/>
        <end position="381"/>
    </location>
</feature>
<dbReference type="Proteomes" id="UP001163046">
    <property type="component" value="Unassembled WGS sequence"/>
</dbReference>
<feature type="domain" description="G-protein coupled receptors family 1 profile" evidence="11">
    <location>
        <begin position="55"/>
        <end position="313"/>
    </location>
</feature>